<gene>
    <name evidence="1" type="ORF">T02_4541</name>
</gene>
<keyword evidence="2" id="KW-1185">Reference proteome</keyword>
<proteinExistence type="predicted"/>
<reference evidence="1 2" key="1">
    <citation type="submission" date="2015-05" db="EMBL/GenBank/DDBJ databases">
        <title>Evolution of Trichinella species and genotypes.</title>
        <authorList>
            <person name="Korhonen P.K."/>
            <person name="Edoardo P."/>
            <person name="Giuseppe L.R."/>
            <person name="Gasser R.B."/>
        </authorList>
    </citation>
    <scope>NUCLEOTIDE SEQUENCE [LARGE SCALE GENOMIC DNA]</scope>
    <source>
        <strain evidence="1">ISS10</strain>
    </source>
</reference>
<organism evidence="1 2">
    <name type="scientific">Trichinella nativa</name>
    <dbReference type="NCBI Taxonomy" id="6335"/>
    <lineage>
        <taxon>Eukaryota</taxon>
        <taxon>Metazoa</taxon>
        <taxon>Ecdysozoa</taxon>
        <taxon>Nematoda</taxon>
        <taxon>Enoplea</taxon>
        <taxon>Dorylaimia</taxon>
        <taxon>Trichinellida</taxon>
        <taxon>Trichinellidae</taxon>
        <taxon>Trichinella</taxon>
    </lineage>
</organism>
<comment type="caution">
    <text evidence="1">The sequence shown here is derived from an EMBL/GenBank/DDBJ whole genome shotgun (WGS) entry which is preliminary data.</text>
</comment>
<accession>A0A0V1LEA9</accession>
<evidence type="ECO:0000313" key="1">
    <source>
        <dbReference type="EMBL" id="KRZ57676.1"/>
    </source>
</evidence>
<dbReference type="Proteomes" id="UP000054721">
    <property type="component" value="Unassembled WGS sequence"/>
</dbReference>
<dbReference type="EMBL" id="JYDW01000071">
    <property type="protein sequence ID" value="KRZ57676.1"/>
    <property type="molecule type" value="Genomic_DNA"/>
</dbReference>
<sequence length="72" mass="8448">MSDATSVAFNYLESNGWKTFLRQGITLKPETWNKKLYYAVVAFEKSADLFTLRNTNKFEAENVKRHFCFTND</sequence>
<evidence type="ECO:0000313" key="2">
    <source>
        <dbReference type="Proteomes" id="UP000054721"/>
    </source>
</evidence>
<dbReference type="AlphaFoldDB" id="A0A0V1LEA9"/>
<name>A0A0V1LEA9_9BILA</name>
<protein>
    <submittedName>
        <fullName evidence="1">Uncharacterized protein</fullName>
    </submittedName>
</protein>